<dbReference type="Gene3D" id="1.10.8.260">
    <property type="entry name" value="HI0933 insert domain-like"/>
    <property type="match status" value="1"/>
</dbReference>
<dbReference type="InterPro" id="IPR057661">
    <property type="entry name" value="RsdA/BaiN/AoA(So)_Rossmann"/>
</dbReference>
<gene>
    <name evidence="6" type="ORF">IX83_02785</name>
</gene>
<proteinExistence type="predicted"/>
<evidence type="ECO:0000313" key="7">
    <source>
        <dbReference type="Proteomes" id="UP000028945"/>
    </source>
</evidence>
<dbReference type="Gene3D" id="3.50.50.60">
    <property type="entry name" value="FAD/NAD(P)-binding domain"/>
    <property type="match status" value="1"/>
</dbReference>
<evidence type="ECO:0000313" key="6">
    <source>
        <dbReference type="EMBL" id="AIL32384.1"/>
    </source>
</evidence>
<comment type="cofactor">
    <cofactor evidence="1">
        <name>FAD</name>
        <dbReference type="ChEBI" id="CHEBI:57692"/>
    </cofactor>
</comment>
<evidence type="ECO:0000259" key="4">
    <source>
        <dbReference type="Pfam" id="PF03486"/>
    </source>
</evidence>
<dbReference type="Pfam" id="PF03486">
    <property type="entry name" value="HI0933_like"/>
    <property type="match status" value="1"/>
</dbReference>
<dbReference type="PANTHER" id="PTHR42887:SF2">
    <property type="entry name" value="OS12G0638800 PROTEIN"/>
    <property type="match status" value="1"/>
</dbReference>
<dbReference type="Proteomes" id="UP000028945">
    <property type="component" value="Chromosome"/>
</dbReference>
<dbReference type="EMBL" id="CP009238">
    <property type="protein sequence ID" value="AIL32384.1"/>
    <property type="molecule type" value="Genomic_DNA"/>
</dbReference>
<dbReference type="RefSeq" id="WP_038498919.1">
    <property type="nucleotide sequence ID" value="NZ_AFWK01000052.1"/>
</dbReference>
<evidence type="ECO:0000256" key="2">
    <source>
        <dbReference type="ARBA" id="ARBA00022630"/>
    </source>
</evidence>
<organism evidence="6 7">
    <name type="scientific">Basilea psittacipulmonis DSM 24701</name>
    <dbReference type="NCBI Taxonomy" id="1072685"/>
    <lineage>
        <taxon>Bacteria</taxon>
        <taxon>Pseudomonadati</taxon>
        <taxon>Pseudomonadota</taxon>
        <taxon>Betaproteobacteria</taxon>
        <taxon>Burkholderiales</taxon>
        <taxon>Alcaligenaceae</taxon>
        <taxon>Basilea</taxon>
    </lineage>
</organism>
<dbReference type="STRING" id="1072685.IX83_02785"/>
<dbReference type="SUPFAM" id="SSF51905">
    <property type="entry name" value="FAD/NAD(P)-binding domain"/>
    <property type="match status" value="1"/>
</dbReference>
<feature type="domain" description="RsdA/BaiN/AoA(So)-like insert" evidence="5">
    <location>
        <begin position="188"/>
        <end position="336"/>
    </location>
</feature>
<dbReference type="InterPro" id="IPR036188">
    <property type="entry name" value="FAD/NAD-bd_sf"/>
</dbReference>
<keyword evidence="7" id="KW-1185">Reference proteome</keyword>
<dbReference type="Pfam" id="PF22780">
    <property type="entry name" value="HI0933_like_1st"/>
    <property type="match status" value="1"/>
</dbReference>
<dbReference type="SUPFAM" id="SSF160996">
    <property type="entry name" value="HI0933 insert domain-like"/>
    <property type="match status" value="1"/>
</dbReference>
<dbReference type="InterPro" id="IPR023166">
    <property type="entry name" value="BaiN-like_dom_sf"/>
</dbReference>
<dbReference type="AlphaFoldDB" id="A0A077DCQ4"/>
<accession>A0A077DCQ4</accession>
<dbReference type="PANTHER" id="PTHR42887">
    <property type="entry name" value="OS12G0638800 PROTEIN"/>
    <property type="match status" value="1"/>
</dbReference>
<keyword evidence="3" id="KW-0274">FAD</keyword>
<keyword evidence="2" id="KW-0285">Flavoprotein</keyword>
<dbReference type="PRINTS" id="PR00368">
    <property type="entry name" value="FADPNR"/>
</dbReference>
<dbReference type="NCBIfam" id="TIGR00275">
    <property type="entry name" value="aminoacetone oxidase family FAD-binding enzyme"/>
    <property type="match status" value="1"/>
</dbReference>
<dbReference type="PRINTS" id="PR00411">
    <property type="entry name" value="PNDRDTASEI"/>
</dbReference>
<dbReference type="InterPro" id="IPR055178">
    <property type="entry name" value="RsdA/BaiN/AoA(So)-like_dom"/>
</dbReference>
<reference evidence="6 7" key="1">
    <citation type="journal article" date="2014" name="BMC Genomics">
        <title>A genomic perspective on a new bacterial genus and species from the Alcaligenaceae family, Basilea psittacipulmonis.</title>
        <authorList>
            <person name="Whiteson K.L."/>
            <person name="Hernandez D."/>
            <person name="Lazarevic V."/>
            <person name="Gaia N."/>
            <person name="Farinelli L."/>
            <person name="Francois P."/>
            <person name="Pilo P."/>
            <person name="Frey J."/>
            <person name="Schrenzel J."/>
        </authorList>
    </citation>
    <scope>NUCLEOTIDE SEQUENCE [LARGE SCALE GENOMIC DNA]</scope>
    <source>
        <strain evidence="6 7">DSM 24701</strain>
    </source>
</reference>
<evidence type="ECO:0000256" key="1">
    <source>
        <dbReference type="ARBA" id="ARBA00001974"/>
    </source>
</evidence>
<dbReference type="KEGG" id="bpsi:IX83_02785"/>
<dbReference type="InterPro" id="IPR004792">
    <property type="entry name" value="BaiN-like"/>
</dbReference>
<protein>
    <submittedName>
        <fullName evidence="6">Membrane protein</fullName>
    </submittedName>
</protein>
<sequence>MSNQKFDVLIIGAGAAGMMCASRCQNKKVLLVDHASVVGEKIRISGGGRCNFTNLHASYERYVSKNPHFARSALALFQAKDMVNLLDQYGIGWHEKHLGQLFCDESAVHLVEMLKQECQRNHVKWSLSTTVHDVLPLPKGFRVKTSQGDVDADNVVIATGGMAAPAVGATDWGIKIAKQFGLKIVETKPALVPLIFHADDWQGFSSLSGISLPVTITTGQQSFEEDLLFTHKGLSGPAILQISSYWNGRDSLIINLLPDTDLEAVLLSAQSSKLLLGNVLSGLLPKRLVQQFLTHFHYQDDQKIATLSKQSLKAMARVFQSWEITPKGTAGYKKAEAMSGGVSTDELSQKTMESKKVPGLYFIGEVVDITGWLGGYNFQWAWSSAVACATHLSTK</sequence>
<dbReference type="HOGENOM" id="CLU_025174_2_0_4"/>
<dbReference type="eggNOG" id="COG2081">
    <property type="taxonomic scope" value="Bacteria"/>
</dbReference>
<name>A0A077DCQ4_9BURK</name>
<dbReference type="Gene3D" id="2.40.30.10">
    <property type="entry name" value="Translation factors"/>
    <property type="match status" value="1"/>
</dbReference>
<feature type="domain" description="RsdA/BaiN/AoA(So)-like Rossmann fold-like" evidence="4">
    <location>
        <begin position="7"/>
        <end position="390"/>
    </location>
</feature>
<evidence type="ECO:0000259" key="5">
    <source>
        <dbReference type="Pfam" id="PF22780"/>
    </source>
</evidence>
<evidence type="ECO:0000256" key="3">
    <source>
        <dbReference type="ARBA" id="ARBA00022827"/>
    </source>
</evidence>